<feature type="compositionally biased region" description="Low complexity" evidence="4">
    <location>
        <begin position="46"/>
        <end position="73"/>
    </location>
</feature>
<evidence type="ECO:0000313" key="6">
    <source>
        <dbReference type="EMBL" id="MCP8998669.1"/>
    </source>
</evidence>
<dbReference type="InterPro" id="IPR002053">
    <property type="entry name" value="Glyco_hydro_25"/>
</dbReference>
<dbReference type="SMART" id="SM00641">
    <property type="entry name" value="Glyco_25"/>
    <property type="match status" value="1"/>
</dbReference>
<evidence type="ECO:0000313" key="7">
    <source>
        <dbReference type="Proteomes" id="UP001524318"/>
    </source>
</evidence>
<evidence type="ECO:0000256" key="5">
    <source>
        <dbReference type="SAM" id="SignalP"/>
    </source>
</evidence>
<evidence type="ECO:0000256" key="1">
    <source>
        <dbReference type="ARBA" id="ARBA00010646"/>
    </source>
</evidence>
<dbReference type="SUPFAM" id="SSF89372">
    <property type="entry name" value="Fucose-specific lectin"/>
    <property type="match status" value="1"/>
</dbReference>
<reference evidence="6 7" key="1">
    <citation type="submission" date="2022-06" db="EMBL/GenBank/DDBJ databases">
        <title>Pseudarthrobacter sp. strain RMG13 Genome sequencing and assembly.</title>
        <authorList>
            <person name="Kim I."/>
        </authorList>
    </citation>
    <scope>NUCLEOTIDE SEQUENCE [LARGE SCALE GENOMIC DNA]</scope>
    <source>
        <strain evidence="6 7">RMG13</strain>
    </source>
</reference>
<proteinExistence type="inferred from homology"/>
<evidence type="ECO:0000256" key="2">
    <source>
        <dbReference type="ARBA" id="ARBA00022801"/>
    </source>
</evidence>
<dbReference type="InterPro" id="IPR028994">
    <property type="entry name" value="Integrin_alpha_N"/>
</dbReference>
<comment type="caution">
    <text evidence="6">The sequence shown here is derived from an EMBL/GenBank/DDBJ whole genome shotgun (WGS) entry which is preliminary data.</text>
</comment>
<name>A0ABT1LKR4_9MICC</name>
<feature type="region of interest" description="Disordered" evidence="4">
    <location>
        <begin position="39"/>
        <end position="100"/>
    </location>
</feature>
<feature type="signal peptide" evidence="5">
    <location>
        <begin position="1"/>
        <end position="37"/>
    </location>
</feature>
<dbReference type="Gene3D" id="3.20.20.80">
    <property type="entry name" value="Glycosidases"/>
    <property type="match status" value="1"/>
</dbReference>
<dbReference type="EMBL" id="JANCLV010000001">
    <property type="protein sequence ID" value="MCP8998669.1"/>
    <property type="molecule type" value="Genomic_DNA"/>
</dbReference>
<dbReference type="PROSITE" id="PS51904">
    <property type="entry name" value="GLYCOSYL_HYDROL_F25_2"/>
    <property type="match status" value="1"/>
</dbReference>
<feature type="chain" id="PRO_5045329562" evidence="5">
    <location>
        <begin position="38"/>
        <end position="875"/>
    </location>
</feature>
<evidence type="ECO:0000256" key="4">
    <source>
        <dbReference type="SAM" id="MobiDB-lite"/>
    </source>
</evidence>
<keyword evidence="2" id="KW-0378">Hydrolase</keyword>
<dbReference type="PANTHER" id="PTHR34135:SF2">
    <property type="entry name" value="LYSOZYME"/>
    <property type="match status" value="1"/>
</dbReference>
<sequence length="875" mass="91788">MKRNPSPNHRPLLKSLGTAVLAAALVAGPGLAGIAFAVDPGPTPTPDASSTASSSLAPERTAPDTTAPANATPSPAPSVAENAAITPGPSTESDAARAAMAEAVGPAGAEMGQRSARVTASSPSASLKKLTTEALATEGTWMPTFGVQGLDVSSHQPSVDWLQQWNMGARFAYVKASEGNYYTSPTYASQYQGSRNVGMIRGAYHFAIPNWSSGADQARYFVQNGGGWTADGHTLPPVLDFEFNPYENRTINGFYFGNTCYGMSPAQLTSWVRDFGNAMLSMTGRLPAIYTNTSWWRQCLGDPAGFADYPLWVAAYPSSPTNNAGAVPASWRTYSIWQYSSTGPLAGDSNVWNGSLADLQRFAKETGTIPVNPSIKSAADILAIDSGGTLWNYGGNGAGAITSTRAIGYGFTGLQGIYAVDWNDDGTYDLLTQTKDGRLLVYLGSVYGGFSSGVQLGVGWAGMKIAPATIGTGSRYPSIVATDDRGQVWRYSNSFGTAIDSGRTSIGAISLDSPLVITDFDGNGSLDLITVRPDGNLYVAAANSSGYFSESPTPIGSGWVGASALFPVYGFNGASSTGVVGRMSNGELRYYSINPGGGWGASSVVGVGFGNFQMGDTQSFQMTPRPSIPHGSDIITADSNGTLWNNRAMTNGAVSQRQQIGVGFVDMRSLTTVDWNRDGVYDMLVQWKFGRLDVYLGNATGGFGSSITVGSGGWDAMKLAVGPWTTSGYPDVVATDSAGNLRLYRNVGNSGMLQGGDIIGTGWGQMRTTMLDWNWDGIYDLLAIDGEGIMRIYLGNGLRSFQNGATIIGMGWSDLAPVSASFNLLANGYAGVIARTGSGELSHYSVTASGRFTGVQNVPGQWKNLLIAGAAAGSW</sequence>
<comment type="similarity">
    <text evidence="1">Belongs to the glycosyl hydrolase 25 family.</text>
</comment>
<keyword evidence="5" id="KW-0732">Signal</keyword>
<dbReference type="Proteomes" id="UP001524318">
    <property type="component" value="Unassembled WGS sequence"/>
</dbReference>
<accession>A0ABT1LKR4</accession>
<dbReference type="Pfam" id="PF01183">
    <property type="entry name" value="Glyco_hydro_25"/>
    <property type="match status" value="1"/>
</dbReference>
<organism evidence="6 7">
    <name type="scientific">Pseudarthrobacter humi</name>
    <dbReference type="NCBI Taxonomy" id="2952523"/>
    <lineage>
        <taxon>Bacteria</taxon>
        <taxon>Bacillati</taxon>
        <taxon>Actinomycetota</taxon>
        <taxon>Actinomycetes</taxon>
        <taxon>Micrococcales</taxon>
        <taxon>Micrococcaceae</taxon>
        <taxon>Pseudarthrobacter</taxon>
    </lineage>
</organism>
<feature type="region of interest" description="Disordered" evidence="4">
    <location>
        <begin position="106"/>
        <end position="125"/>
    </location>
</feature>
<dbReference type="SUPFAM" id="SSF51445">
    <property type="entry name" value="(Trans)glycosidases"/>
    <property type="match status" value="1"/>
</dbReference>
<dbReference type="InterPro" id="IPR017853">
    <property type="entry name" value="GH"/>
</dbReference>
<protein>
    <submittedName>
        <fullName evidence="6">Lysozyme</fullName>
    </submittedName>
</protein>
<dbReference type="PANTHER" id="PTHR34135">
    <property type="entry name" value="LYSOZYME"/>
    <property type="match status" value="1"/>
</dbReference>
<dbReference type="SUPFAM" id="SSF69318">
    <property type="entry name" value="Integrin alpha N-terminal domain"/>
    <property type="match status" value="1"/>
</dbReference>
<dbReference type="InterPro" id="IPR018077">
    <property type="entry name" value="Glyco_hydro_fam25_subgr"/>
</dbReference>
<gene>
    <name evidence="6" type="ORF">NFC73_02810</name>
</gene>
<keyword evidence="3" id="KW-0326">Glycosidase</keyword>
<feature type="compositionally biased region" description="Polar residues" evidence="4">
    <location>
        <begin position="116"/>
        <end position="125"/>
    </location>
</feature>
<dbReference type="InterPro" id="IPR006311">
    <property type="entry name" value="TAT_signal"/>
</dbReference>
<dbReference type="CDD" id="cd06412">
    <property type="entry name" value="GH25_CH-type"/>
    <property type="match status" value="1"/>
</dbReference>
<keyword evidence="7" id="KW-1185">Reference proteome</keyword>
<dbReference type="PROSITE" id="PS51318">
    <property type="entry name" value="TAT"/>
    <property type="match status" value="1"/>
</dbReference>
<evidence type="ECO:0000256" key="3">
    <source>
        <dbReference type="ARBA" id="ARBA00023295"/>
    </source>
</evidence>